<dbReference type="Gene3D" id="2.60.40.2840">
    <property type="match status" value="1"/>
</dbReference>
<reference evidence="5" key="1">
    <citation type="submission" date="2023-08" db="EMBL/GenBank/DDBJ databases">
        <authorList>
            <person name="Alioto T."/>
            <person name="Alioto T."/>
            <person name="Gomez Garrido J."/>
        </authorList>
    </citation>
    <scope>NUCLEOTIDE SEQUENCE</scope>
</reference>
<dbReference type="EMBL" id="OY660882">
    <property type="protein sequence ID" value="CAJ1079959.1"/>
    <property type="molecule type" value="Genomic_DNA"/>
</dbReference>
<evidence type="ECO:0000259" key="4">
    <source>
        <dbReference type="Pfam" id="PF17751"/>
    </source>
</evidence>
<accession>A0AAV1H5F3</accession>
<dbReference type="Proteomes" id="UP001178508">
    <property type="component" value="Chromosome 19"/>
</dbReference>
<keyword evidence="6" id="KW-1185">Reference proteome</keyword>
<feature type="signal peptide" evidence="3">
    <location>
        <begin position="1"/>
        <end position="25"/>
    </location>
</feature>
<proteinExistence type="predicted"/>
<protein>
    <submittedName>
        <fullName evidence="5">Calcium-binding and coiled-coil domain-containing protein 2 isoform X2</fullName>
    </submittedName>
</protein>
<evidence type="ECO:0000256" key="2">
    <source>
        <dbReference type="SAM" id="MobiDB-lite"/>
    </source>
</evidence>
<gene>
    <name evidence="5" type="ORF">XNOV1_A025325</name>
</gene>
<feature type="compositionally biased region" description="Low complexity" evidence="2">
    <location>
        <begin position="554"/>
        <end position="566"/>
    </location>
</feature>
<dbReference type="Gene3D" id="6.20.250.40">
    <property type="match status" value="1"/>
</dbReference>
<evidence type="ECO:0000313" key="6">
    <source>
        <dbReference type="Proteomes" id="UP001178508"/>
    </source>
</evidence>
<dbReference type="PANTHER" id="PTHR31915:SF10">
    <property type="entry name" value="CALCIUM-BINDING AND COILED-COIL DOMAIN 2"/>
    <property type="match status" value="1"/>
</dbReference>
<dbReference type="InterPro" id="IPR041611">
    <property type="entry name" value="SKICH"/>
</dbReference>
<organism evidence="5 6">
    <name type="scientific">Xyrichtys novacula</name>
    <name type="common">Pearly razorfish</name>
    <name type="synonym">Hemipteronotus novacula</name>
    <dbReference type="NCBI Taxonomy" id="13765"/>
    <lineage>
        <taxon>Eukaryota</taxon>
        <taxon>Metazoa</taxon>
        <taxon>Chordata</taxon>
        <taxon>Craniata</taxon>
        <taxon>Vertebrata</taxon>
        <taxon>Euteleostomi</taxon>
        <taxon>Actinopterygii</taxon>
        <taxon>Neopterygii</taxon>
        <taxon>Teleostei</taxon>
        <taxon>Neoteleostei</taxon>
        <taxon>Acanthomorphata</taxon>
        <taxon>Eupercaria</taxon>
        <taxon>Labriformes</taxon>
        <taxon>Labridae</taxon>
        <taxon>Xyrichtys</taxon>
    </lineage>
</organism>
<dbReference type="AlphaFoldDB" id="A0AAV1H5F3"/>
<dbReference type="InterPro" id="IPR051002">
    <property type="entry name" value="UBA_autophagy_assoc_protein"/>
</dbReference>
<sequence>MSRKCCVVLKLSAVLISELHLNASAQRLIPVSGADGRSVLLRQVTANIMEIPKEAADPAARSFSQVVFTDIPKSYPPATSITCGYTLTETLQPNPRDWVGVFKVGWSTTKDYHTFVWVEPCLDVVGQQSVTRQAIFKDYYLPKDEIEFYQFCYVDSSGQVRGASTPFCFRNPVETSLESSPDDDLLVITTQEQVDQSVREKAELQRELDQIMAEKETFKNALQQEQQDAAKLKEENEEKEKENSRLVRELDQVKEQNENLNSILQQQQKETEQLKEEIVTLKTKQTQEDERSQSQRLEDETKQKEKYDRAVMKINQLKAEREELRGTVESQSTEVKTLNSKLREQDRELLKMKDSVQLLQVDLQSAETEKGRLSVELLRLQTALRDMDDLKRANEELTMKISHLEAMSCPDDDLRMEYQALAEKFQDAQVKLVVEKEESKAAKRQAEFLDRELRDIKEQLMKAVCLREEAEQRTGKHELNLKEMNELIAERDTIIEEKEDMIRLERQEKEWLARENETLNRDIEGLRRLNADLQAASPADQTHSQPDPTPPPRTASATPERQQLEIPEQEEPQYESIGCVADPEEEALVCRHCQESFPGITQEELEQHEQSHRVCPFCTMICDNMEQSVFEDHVYGHEL</sequence>
<feature type="region of interest" description="Disordered" evidence="2">
    <location>
        <begin position="226"/>
        <end position="248"/>
    </location>
</feature>
<feature type="region of interest" description="Disordered" evidence="2">
    <location>
        <begin position="535"/>
        <end position="574"/>
    </location>
</feature>
<keyword evidence="1" id="KW-0175">Coiled coil</keyword>
<name>A0AAV1H5F3_XYRNO</name>
<evidence type="ECO:0000256" key="3">
    <source>
        <dbReference type="SAM" id="SignalP"/>
    </source>
</evidence>
<feature type="chain" id="PRO_5043953944" evidence="3">
    <location>
        <begin position="26"/>
        <end position="639"/>
    </location>
</feature>
<feature type="domain" description="SKICH" evidence="4">
    <location>
        <begin position="66"/>
        <end position="169"/>
    </location>
</feature>
<evidence type="ECO:0000313" key="5">
    <source>
        <dbReference type="EMBL" id="CAJ1079959.1"/>
    </source>
</evidence>
<evidence type="ECO:0000256" key="1">
    <source>
        <dbReference type="ARBA" id="ARBA00023054"/>
    </source>
</evidence>
<dbReference type="Pfam" id="PF17751">
    <property type="entry name" value="SKICH"/>
    <property type="match status" value="1"/>
</dbReference>
<keyword evidence="3" id="KW-0732">Signal</keyword>
<dbReference type="PANTHER" id="PTHR31915">
    <property type="entry name" value="SKICH DOMAIN-CONTAINING PROTEIN"/>
    <property type="match status" value="1"/>
</dbReference>
<feature type="region of interest" description="Disordered" evidence="2">
    <location>
        <begin position="283"/>
        <end position="304"/>
    </location>
</feature>
<feature type="compositionally biased region" description="Basic and acidic residues" evidence="2">
    <location>
        <begin position="228"/>
        <end position="248"/>
    </location>
</feature>